<name>A0AAV9WVF1_9PEZI</name>
<dbReference type="InterPro" id="IPR024983">
    <property type="entry name" value="CHAT_dom"/>
</dbReference>
<accession>A0AAV9WVF1</accession>
<dbReference type="SUPFAM" id="SSF48452">
    <property type="entry name" value="TPR-like"/>
    <property type="match status" value="2"/>
</dbReference>
<organism evidence="3 4">
    <name type="scientific">Orbilia ellipsospora</name>
    <dbReference type="NCBI Taxonomy" id="2528407"/>
    <lineage>
        <taxon>Eukaryota</taxon>
        <taxon>Fungi</taxon>
        <taxon>Dikarya</taxon>
        <taxon>Ascomycota</taxon>
        <taxon>Pezizomycotina</taxon>
        <taxon>Orbiliomycetes</taxon>
        <taxon>Orbiliales</taxon>
        <taxon>Orbiliaceae</taxon>
        <taxon>Orbilia</taxon>
    </lineage>
</organism>
<evidence type="ECO:0000259" key="2">
    <source>
        <dbReference type="Pfam" id="PF12770"/>
    </source>
</evidence>
<feature type="domain" description="CHAT" evidence="2">
    <location>
        <begin position="994"/>
        <end position="1254"/>
    </location>
</feature>
<feature type="compositionally biased region" description="Low complexity" evidence="1">
    <location>
        <begin position="7"/>
        <end position="16"/>
    </location>
</feature>
<dbReference type="Pfam" id="PF12770">
    <property type="entry name" value="CHAT"/>
    <property type="match status" value="1"/>
</dbReference>
<dbReference type="InterPro" id="IPR011990">
    <property type="entry name" value="TPR-like_helical_dom_sf"/>
</dbReference>
<comment type="caution">
    <text evidence="3">The sequence shown here is derived from an EMBL/GenBank/DDBJ whole genome shotgun (WGS) entry which is preliminary data.</text>
</comment>
<dbReference type="Proteomes" id="UP001365542">
    <property type="component" value="Unassembled WGS sequence"/>
</dbReference>
<dbReference type="Gene3D" id="1.25.40.10">
    <property type="entry name" value="Tetratricopeptide repeat domain"/>
    <property type="match status" value="2"/>
</dbReference>
<evidence type="ECO:0000313" key="3">
    <source>
        <dbReference type="EMBL" id="KAK6526351.1"/>
    </source>
</evidence>
<feature type="region of interest" description="Disordered" evidence="1">
    <location>
        <begin position="1"/>
        <end position="24"/>
    </location>
</feature>
<sequence>MSMSNPEQEQQSEESSPITIDLSGNTIEGIDSTLKVLEQIYPDIYNCTTAEGEANNGNDGINLDSPIYELLGFLYYRRYQLQNDIKDREKSITRDIITLSILPPDSDRRPYIYSRLSSSLLSKYLGPSGPGASDPSVLDHYIEICRAALAYTPDGAGAHNLVNGLVFRFKLMSDKRDINEAMDALRKALNGISDDDPTRPEIMLTDMSLCSGLLYENSKNLKHLDDAIWFMEQAKMTVTEGSPELADILLRLGDCLTTRYETTRDTGDCSCARKVLDEAQSLRPNDRHTLEVLTRLDKSQYRGRDDRMRVILDSRIKLFEEDRKNSRPEDWAYVDILGKLAAEYDERCVLFGDIRDLELALKVSQEAMDLTADGHVQKFAVMVNHAECLMKRYRFLSSGGSENSAYMDDLVAASTLVRRVLQESNPNHPDRHLWLQNYGHIRGYCYTVNGDPECLDDAIRFTAEAIAVEPGSPATTKLRDHGHYLGMKFQRTGDISYLNQAIEETNRAIDSVSRHQVITSTHLCELGELLGIRFERLGAIGDLDHAIDVSKQAISLTPKGSIDLPRHQNNLSNLYFMRYGRTRHTSDLDESINILKQVLEEWDNHNSNSQAYILVFNIATRYHERGKIGNSDNHKVDLDQAIQNFKKISALLPGKDHSSYSMTRAAYGDALNSRFMLFGHHIPDINRSIELVNEALSVIPPEHQGRSEMLLTLAKSLENRYKYAEIPAENDQTEALNALIEAFRSCSNSPPDARIESAKRAANILDLRSRTQEAAEILDEAIHLFPLLSPRHLSSSDQEHALGVVSGVATLATAFALKAKYDDYAAVMLLERGRGVIASLLMETQINESILGPKLANEYLEAKKKLGQARFTSATNNNFQPAAIDGTTPRSKYIDESLSNQEAEESFQKILRKIRSNPETQDFLLPPSQERLMKVLGDDIIVMINVTEIRCDAFVITKARGTRVVELTNLKAKDINEWAEKLKLSRPRIDPTMLEWLWDNCAELILRNLGLTQLGSSAIEELPRIIWIPTGSLTPLPIHAAGRHENGSKETVMDTVISSYSSSLRAFVRGREAEPREKAKASTEKALLVGMHRTPGLSPLRFVTEEVEMLKKLCARLDVEPLGLLTPTREAVLGELNALIFHFAGHGRSHPENPSESGLHLEDGILTVADIQANDLGAKKPFLGYLSACLTGASDVDSLVDEGINLVNACQLVGFRHVVGTLYQVDDKSCVQVAESFYEYLAGRELTDRAVSVALHVGLVRLRNLWVEEIDSFTRDAAIEGDEDAKGSKYADGELIPGSYNPNGLNRWREPNRTTAEIDIGDQNRNGRRIRWEDKMDTVRASWVPYVHYGP</sequence>
<evidence type="ECO:0000313" key="4">
    <source>
        <dbReference type="Proteomes" id="UP001365542"/>
    </source>
</evidence>
<dbReference type="EMBL" id="JAVHJO010000016">
    <property type="protein sequence ID" value="KAK6526351.1"/>
    <property type="molecule type" value="Genomic_DNA"/>
</dbReference>
<proteinExistence type="predicted"/>
<keyword evidence="4" id="KW-1185">Reference proteome</keyword>
<evidence type="ECO:0000256" key="1">
    <source>
        <dbReference type="SAM" id="MobiDB-lite"/>
    </source>
</evidence>
<gene>
    <name evidence="3" type="ORF">TWF694_004950</name>
</gene>
<reference evidence="3 4" key="1">
    <citation type="submission" date="2019-10" db="EMBL/GenBank/DDBJ databases">
        <authorList>
            <person name="Palmer J.M."/>
        </authorList>
    </citation>
    <scope>NUCLEOTIDE SEQUENCE [LARGE SCALE GENOMIC DNA]</scope>
    <source>
        <strain evidence="3 4">TWF694</strain>
    </source>
</reference>
<protein>
    <recommendedName>
        <fullName evidence="2">CHAT domain-containing protein</fullName>
    </recommendedName>
</protein>